<keyword evidence="2" id="KW-0812">Transmembrane</keyword>
<name>A0A6L7F0Q9_9ACTN</name>
<feature type="compositionally biased region" description="Pro residues" evidence="1">
    <location>
        <begin position="30"/>
        <end position="41"/>
    </location>
</feature>
<dbReference type="Proteomes" id="UP000473325">
    <property type="component" value="Unassembled WGS sequence"/>
</dbReference>
<feature type="region of interest" description="Disordered" evidence="1">
    <location>
        <begin position="1"/>
        <end position="67"/>
    </location>
</feature>
<gene>
    <name evidence="3" type="ORF">GRQ65_11375</name>
</gene>
<dbReference type="AlphaFoldDB" id="A0A6L7F0Q9"/>
<comment type="caution">
    <text evidence="3">The sequence shown here is derived from an EMBL/GenBank/DDBJ whole genome shotgun (WGS) entry which is preliminary data.</text>
</comment>
<organism evidence="3 4">
    <name type="scientific">Nocardioides flavescens</name>
    <dbReference type="NCBI Taxonomy" id="2691959"/>
    <lineage>
        <taxon>Bacteria</taxon>
        <taxon>Bacillati</taxon>
        <taxon>Actinomycetota</taxon>
        <taxon>Actinomycetes</taxon>
        <taxon>Propionibacteriales</taxon>
        <taxon>Nocardioidaceae</taxon>
        <taxon>Nocardioides</taxon>
    </lineage>
</organism>
<feature type="transmembrane region" description="Helical" evidence="2">
    <location>
        <begin position="136"/>
        <end position="153"/>
    </location>
</feature>
<feature type="compositionally biased region" description="Basic and acidic residues" evidence="1">
    <location>
        <begin position="88"/>
        <end position="102"/>
    </location>
</feature>
<keyword evidence="4" id="KW-1185">Reference proteome</keyword>
<evidence type="ECO:0000256" key="1">
    <source>
        <dbReference type="SAM" id="MobiDB-lite"/>
    </source>
</evidence>
<feature type="transmembrane region" description="Helical" evidence="2">
    <location>
        <begin position="165"/>
        <end position="182"/>
    </location>
</feature>
<accession>A0A6L7F0Q9</accession>
<evidence type="ECO:0000313" key="3">
    <source>
        <dbReference type="EMBL" id="MXG90151.1"/>
    </source>
</evidence>
<keyword evidence="2" id="KW-0472">Membrane</keyword>
<sequence length="278" mass="29033">MADPLPPQHDLLGRWLAHRDTTADDAGVPAPEPAPAPPTPVTAPVTTAGGRHRGEPAPETSPAPEGASLREAVTAAVLRSLEPTAAAHVEEPHPDPAARAEADVDPEPDAPQPSAPAPTGVRADHVFAPRRGTRRLLSAVTAAAAAVTVWALVEALAGSRTDSTSVGLVVIAAVATLTLWAVRASASPARLRVQLGQLEVVRGNRRDVVDLAGDYTVVEVHGRPGRRGWRVDFPRREGEPLVVDASLVDPEEFMRVLRAYRPGVGAGVGAEDAEVSIQ</sequence>
<feature type="region of interest" description="Disordered" evidence="1">
    <location>
        <begin position="87"/>
        <end position="123"/>
    </location>
</feature>
<evidence type="ECO:0000313" key="4">
    <source>
        <dbReference type="Proteomes" id="UP000473325"/>
    </source>
</evidence>
<evidence type="ECO:0000256" key="2">
    <source>
        <dbReference type="SAM" id="Phobius"/>
    </source>
</evidence>
<dbReference type="EMBL" id="WUEK01000006">
    <property type="protein sequence ID" value="MXG90151.1"/>
    <property type="molecule type" value="Genomic_DNA"/>
</dbReference>
<proteinExistence type="predicted"/>
<keyword evidence="2" id="KW-1133">Transmembrane helix</keyword>
<protein>
    <submittedName>
        <fullName evidence="3">Uncharacterized protein</fullName>
    </submittedName>
</protein>
<dbReference type="RefSeq" id="WP_160878083.1">
    <property type="nucleotide sequence ID" value="NZ_WUEK01000006.1"/>
</dbReference>
<reference evidence="3 4" key="1">
    <citation type="submission" date="2019-12" db="EMBL/GenBank/DDBJ databases">
        <authorList>
            <person name="Kun Z."/>
        </authorList>
    </citation>
    <scope>NUCLEOTIDE SEQUENCE [LARGE SCALE GENOMIC DNA]</scope>
    <source>
        <strain evidence="3 4">YIM 123512</strain>
    </source>
</reference>